<proteinExistence type="inferred from homology"/>
<evidence type="ECO:0000256" key="3">
    <source>
        <dbReference type="ARBA" id="ARBA00023163"/>
    </source>
</evidence>
<keyword evidence="2" id="KW-0238">DNA-binding</keyword>
<dbReference type="GO" id="GO:0006352">
    <property type="term" value="P:DNA-templated transcription initiation"/>
    <property type="evidence" value="ECO:0007669"/>
    <property type="project" value="InterPro"/>
</dbReference>
<evidence type="ECO:0000256" key="1">
    <source>
        <dbReference type="ARBA" id="ARBA00005560"/>
    </source>
</evidence>
<evidence type="ECO:0000313" key="4">
    <source>
        <dbReference type="EMBL" id="ALC39929.1"/>
    </source>
</evidence>
<dbReference type="EMBL" id="CP012523">
    <property type="protein sequence ID" value="ALC39929.1"/>
    <property type="molecule type" value="Genomic_DNA"/>
</dbReference>
<dbReference type="GO" id="GO:0003677">
    <property type="term" value="F:DNA binding"/>
    <property type="evidence" value="ECO:0007669"/>
    <property type="project" value="UniProtKB-KW"/>
</dbReference>
<keyword evidence="5" id="KW-1185">Reference proteome</keyword>
<dbReference type="InterPro" id="IPR000814">
    <property type="entry name" value="TBP"/>
</dbReference>
<dbReference type="OrthoDB" id="7847945at2759"/>
<accession>A0A0M3QU32</accession>
<organism evidence="4 5">
    <name type="scientific">Drosophila busckii</name>
    <name type="common">Fruit fly</name>
    <dbReference type="NCBI Taxonomy" id="30019"/>
    <lineage>
        <taxon>Eukaryota</taxon>
        <taxon>Metazoa</taxon>
        <taxon>Ecdysozoa</taxon>
        <taxon>Arthropoda</taxon>
        <taxon>Hexapoda</taxon>
        <taxon>Insecta</taxon>
        <taxon>Pterygota</taxon>
        <taxon>Neoptera</taxon>
        <taxon>Endopterygota</taxon>
        <taxon>Diptera</taxon>
        <taxon>Brachycera</taxon>
        <taxon>Muscomorpha</taxon>
        <taxon>Ephydroidea</taxon>
        <taxon>Drosophilidae</taxon>
        <taxon>Drosophila</taxon>
    </lineage>
</organism>
<dbReference type="SMR" id="A0A0M3QU32"/>
<protein>
    <submittedName>
        <fullName evidence="4">CG15398</fullName>
    </submittedName>
</protein>
<dbReference type="Pfam" id="PF00352">
    <property type="entry name" value="TBP"/>
    <property type="match status" value="2"/>
</dbReference>
<name>A0A0M3QU32_DROBS</name>
<comment type="similarity">
    <text evidence="1">Belongs to the TBP family.</text>
</comment>
<sequence length="297" mass="33756">MSAKKPKRKEQDEATEYPDVLLGICQEKFSVLEAELASLMELEGNCTQDDNLSELLGQDEVVTDYDILTIYKNVSKLSAIESYLKISYRPFQCFVNCRTELKLLEVETFLPKTDYTPDRHPALFVRLSNPVCSLRVYENGNIYCQGYSCNGAASGIQSFIASLEILGYEPVFHNPVFNVVNATFCLPFRVDLEQLYLENRDACVYNPETHPYLMYKVPDLTIKLAIFSTGCVFVLLSLQPICTQKAIAYIMPVIYRHKATRAGTGVREEAEVCSGDINFNLLWENEFQKAYQGSVKY</sequence>
<keyword evidence="3" id="KW-0804">Transcription</keyword>
<dbReference type="PANTHER" id="PTHR10126">
    <property type="entry name" value="TATA-BOX BINDING PROTEIN"/>
    <property type="match status" value="1"/>
</dbReference>
<dbReference type="SUPFAM" id="SSF55945">
    <property type="entry name" value="TATA-box binding protein-like"/>
    <property type="match status" value="2"/>
</dbReference>
<reference evidence="4 5" key="1">
    <citation type="submission" date="2015-08" db="EMBL/GenBank/DDBJ databases">
        <title>Ancestral chromatin configuration constrains chromatin evolution on differentiating sex chromosomes in Drosophila.</title>
        <authorList>
            <person name="Zhou Q."/>
            <person name="Bachtrog D."/>
        </authorList>
    </citation>
    <scope>NUCLEOTIDE SEQUENCE [LARGE SCALE GENOMIC DNA]</scope>
    <source>
        <tissue evidence="4">Whole larvae</tissue>
    </source>
</reference>
<dbReference type="Proteomes" id="UP000494163">
    <property type="component" value="Chromosome 2L"/>
</dbReference>
<gene>
    <name evidence="4" type="ORF">Dbus_chr2Lg2014</name>
</gene>
<dbReference type="OMA" id="INDWKVQ"/>
<evidence type="ECO:0000256" key="2">
    <source>
        <dbReference type="ARBA" id="ARBA00023125"/>
    </source>
</evidence>
<evidence type="ECO:0000313" key="5">
    <source>
        <dbReference type="Proteomes" id="UP000494163"/>
    </source>
</evidence>
<dbReference type="InterPro" id="IPR012295">
    <property type="entry name" value="TBP_dom_sf"/>
</dbReference>
<dbReference type="AlphaFoldDB" id="A0A0M3QU32"/>
<dbReference type="STRING" id="30019.A0A0M3QU32"/>
<dbReference type="Gene3D" id="3.30.310.10">
    <property type="entry name" value="TATA-Binding Protein"/>
    <property type="match status" value="2"/>
</dbReference>